<accession>A0A2U2DG03</accession>
<evidence type="ECO:0000313" key="1">
    <source>
        <dbReference type="EMBL" id="PWE52204.1"/>
    </source>
</evidence>
<sequence>MRSNGCRINCNPILAHFKQKFAWLPQNGPREGLFVPIETELRFRSTYRAIESAGGGWMSSQQTKYAARYEDVLAMVENHSFAWVVSMAQGLRATPLPLRPRLGASGELIGFIGHFARSNPQVEELRQAGRALLLFLGPHGYISASWMRDRTQAPTWNYMAAQFDCRMTMIDDAEGIDDCLNTLIGSMEEGRPNAWSISEMGERAARLARGVVGFHADIISSRSVFKLGQDERDDVLADILLGLEREPGGEALLAPMKRYNARRI</sequence>
<dbReference type="OrthoDB" id="9794948at2"/>
<dbReference type="Pfam" id="PF04299">
    <property type="entry name" value="FMN_bind_2"/>
    <property type="match status" value="1"/>
</dbReference>
<dbReference type="EMBL" id="QFBC01000031">
    <property type="protein sequence ID" value="PWE52204.1"/>
    <property type="molecule type" value="Genomic_DNA"/>
</dbReference>
<protein>
    <recommendedName>
        <fullName evidence="3">FMN-binding negative transcriptional regulator</fullName>
    </recommendedName>
</protein>
<dbReference type="InterPro" id="IPR007396">
    <property type="entry name" value="TR_PAI2-type"/>
</dbReference>
<dbReference type="InterPro" id="IPR012349">
    <property type="entry name" value="Split_barrel_FMN-bd"/>
</dbReference>
<dbReference type="PANTHER" id="PTHR35802:SF1">
    <property type="entry name" value="PROTEASE SYNTHASE AND SPORULATION PROTEIN PAI 2"/>
    <property type="match status" value="1"/>
</dbReference>
<evidence type="ECO:0000313" key="2">
    <source>
        <dbReference type="Proteomes" id="UP000245252"/>
    </source>
</evidence>
<dbReference type="SUPFAM" id="SSF50475">
    <property type="entry name" value="FMN-binding split barrel"/>
    <property type="match status" value="1"/>
</dbReference>
<organism evidence="1 2">
    <name type="scientific">Metarhizobium album</name>
    <dbReference type="NCBI Taxonomy" id="2182425"/>
    <lineage>
        <taxon>Bacteria</taxon>
        <taxon>Pseudomonadati</taxon>
        <taxon>Pseudomonadota</taxon>
        <taxon>Alphaproteobacteria</taxon>
        <taxon>Hyphomicrobiales</taxon>
        <taxon>Rhizobiaceae</taxon>
        <taxon>Metarhizobium</taxon>
    </lineage>
</organism>
<reference evidence="1 2" key="1">
    <citation type="submission" date="2018-05" db="EMBL/GenBank/DDBJ databases">
        <title>The draft genome of strain NS-104.</title>
        <authorList>
            <person name="Hang P."/>
            <person name="Jiang J."/>
        </authorList>
    </citation>
    <scope>NUCLEOTIDE SEQUENCE [LARGE SCALE GENOMIC DNA]</scope>
    <source>
        <strain evidence="1 2">NS-104</strain>
    </source>
</reference>
<name>A0A2U2DG03_9HYPH</name>
<keyword evidence="2" id="KW-1185">Reference proteome</keyword>
<evidence type="ECO:0008006" key="3">
    <source>
        <dbReference type="Google" id="ProtNLM"/>
    </source>
</evidence>
<comment type="caution">
    <text evidence="1">The sequence shown here is derived from an EMBL/GenBank/DDBJ whole genome shotgun (WGS) entry which is preliminary data.</text>
</comment>
<gene>
    <name evidence="1" type="ORF">DEM27_32235</name>
</gene>
<dbReference type="Proteomes" id="UP000245252">
    <property type="component" value="Unassembled WGS sequence"/>
</dbReference>
<proteinExistence type="predicted"/>
<dbReference type="Gene3D" id="2.30.110.10">
    <property type="entry name" value="Electron Transport, Fmn-binding Protein, Chain A"/>
    <property type="match status" value="1"/>
</dbReference>
<dbReference type="PANTHER" id="PTHR35802">
    <property type="entry name" value="PROTEASE SYNTHASE AND SPORULATION PROTEIN PAI 2"/>
    <property type="match status" value="1"/>
</dbReference>
<dbReference type="AlphaFoldDB" id="A0A2U2DG03"/>